<dbReference type="EMBL" id="AEUD01000007">
    <property type="protein sequence ID" value="EGD55205.1"/>
    <property type="molecule type" value="Genomic_DNA"/>
</dbReference>
<proteinExistence type="predicted"/>
<dbReference type="eggNOG" id="ENOG50332RH">
    <property type="taxonomic scope" value="Bacteria"/>
</dbReference>
<reference evidence="2 3" key="1">
    <citation type="journal article" date="2011" name="J. Bacteriol.">
        <title>Draft Genome Sequence of Gordonia neofelifaecis NRRL B-59395, a Cholesterol-Degrading Actinomycete.</title>
        <authorList>
            <person name="Ge F."/>
            <person name="Li W."/>
            <person name="Chen G."/>
            <person name="Liu Y."/>
            <person name="Zhang G."/>
            <person name="Yong B."/>
            <person name="Wang Q."/>
            <person name="Wang N."/>
            <person name="Huang Z."/>
            <person name="Li W."/>
            <person name="Wang J."/>
            <person name="Wu C."/>
            <person name="Xie Q."/>
            <person name="Liu G."/>
        </authorList>
    </citation>
    <scope>NUCLEOTIDE SEQUENCE [LARGE SCALE GENOMIC DNA]</scope>
    <source>
        <strain evidence="2 3">NRRL B-59395</strain>
    </source>
</reference>
<accession>F1YJH2</accession>
<evidence type="ECO:0000313" key="3">
    <source>
        <dbReference type="Proteomes" id="UP000035065"/>
    </source>
</evidence>
<protein>
    <submittedName>
        <fullName evidence="2">Uncharacterized protein</fullName>
    </submittedName>
</protein>
<name>F1YJH2_9ACTN</name>
<dbReference type="RefSeq" id="WP_009679233.1">
    <property type="nucleotide sequence ID" value="NZ_AEUD01000007.1"/>
</dbReference>
<dbReference type="AlphaFoldDB" id="F1YJH2"/>
<gene>
    <name evidence="2" type="ORF">SCNU_10044</name>
</gene>
<evidence type="ECO:0000256" key="1">
    <source>
        <dbReference type="SAM" id="MobiDB-lite"/>
    </source>
</evidence>
<evidence type="ECO:0000313" key="2">
    <source>
        <dbReference type="EMBL" id="EGD55205.1"/>
    </source>
</evidence>
<organism evidence="2 3">
    <name type="scientific">Gordonia neofelifaecis NRRL B-59395</name>
    <dbReference type="NCBI Taxonomy" id="644548"/>
    <lineage>
        <taxon>Bacteria</taxon>
        <taxon>Bacillati</taxon>
        <taxon>Actinomycetota</taxon>
        <taxon>Actinomycetes</taxon>
        <taxon>Mycobacteriales</taxon>
        <taxon>Gordoniaceae</taxon>
        <taxon>Gordonia</taxon>
    </lineage>
</organism>
<dbReference type="Pfam" id="PF20060">
    <property type="entry name" value="DUF6459"/>
    <property type="match status" value="1"/>
</dbReference>
<sequence length="152" mass="16561">MTVKTLGEGRLAQRVAGDGDRGGAGPPREAAAARAATIRSLQHVLEVLDGRRPVDHLLRTVTEDVFAQVRALLRRRPPNSGNTAADTDAARLLRVHVQLGAPARAEYFGTFVRGDRVRAVAGRLEVRAVRLPSKGGERRTEDRWTLVELSIV</sequence>
<comment type="caution">
    <text evidence="2">The sequence shown here is derived from an EMBL/GenBank/DDBJ whole genome shotgun (WGS) entry which is preliminary data.</text>
</comment>
<dbReference type="STRING" id="644548.SCNU_10044"/>
<dbReference type="Proteomes" id="UP000035065">
    <property type="component" value="Unassembled WGS sequence"/>
</dbReference>
<dbReference type="InterPro" id="IPR045596">
    <property type="entry name" value="DUF6459"/>
</dbReference>
<feature type="region of interest" description="Disordered" evidence="1">
    <location>
        <begin position="1"/>
        <end position="28"/>
    </location>
</feature>
<keyword evidence="3" id="KW-1185">Reference proteome</keyword>